<dbReference type="Proteomes" id="UP001237642">
    <property type="component" value="Unassembled WGS sequence"/>
</dbReference>
<dbReference type="InterPro" id="IPR045249">
    <property type="entry name" value="HARBI1-like"/>
</dbReference>
<feature type="region of interest" description="Disordered" evidence="1">
    <location>
        <begin position="162"/>
        <end position="240"/>
    </location>
</feature>
<feature type="compositionally biased region" description="Low complexity" evidence="1">
    <location>
        <begin position="205"/>
        <end position="215"/>
    </location>
</feature>
<evidence type="ECO:0000256" key="1">
    <source>
        <dbReference type="SAM" id="MobiDB-lite"/>
    </source>
</evidence>
<feature type="compositionally biased region" description="Polar residues" evidence="1">
    <location>
        <begin position="1"/>
        <end position="12"/>
    </location>
</feature>
<feature type="compositionally biased region" description="Polar residues" evidence="1">
    <location>
        <begin position="165"/>
        <end position="175"/>
    </location>
</feature>
<evidence type="ECO:0000313" key="2">
    <source>
        <dbReference type="EMBL" id="KAK1391113.1"/>
    </source>
</evidence>
<keyword evidence="3" id="KW-1185">Reference proteome</keyword>
<name>A0AAD8N183_9APIA</name>
<evidence type="ECO:0000313" key="3">
    <source>
        <dbReference type="Proteomes" id="UP001237642"/>
    </source>
</evidence>
<reference evidence="2" key="2">
    <citation type="submission" date="2023-05" db="EMBL/GenBank/DDBJ databases">
        <authorList>
            <person name="Schelkunov M.I."/>
        </authorList>
    </citation>
    <scope>NUCLEOTIDE SEQUENCE</scope>
    <source>
        <strain evidence="2">Hsosn_3</strain>
        <tissue evidence="2">Leaf</tissue>
    </source>
</reference>
<dbReference type="EMBL" id="JAUIZM010000004">
    <property type="protein sequence ID" value="KAK1391113.1"/>
    <property type="molecule type" value="Genomic_DNA"/>
</dbReference>
<comment type="caution">
    <text evidence="2">The sequence shown here is derived from an EMBL/GenBank/DDBJ whole genome shotgun (WGS) entry which is preliminary data.</text>
</comment>
<protein>
    <submittedName>
        <fullName evidence="2">Uncharacterized protein</fullName>
    </submittedName>
</protein>
<reference evidence="2" key="1">
    <citation type="submission" date="2023-02" db="EMBL/GenBank/DDBJ databases">
        <title>Genome of toxic invasive species Heracleum sosnowskyi carries increased number of genes despite the absence of recent whole-genome duplications.</title>
        <authorList>
            <person name="Schelkunov M."/>
            <person name="Shtratnikova V."/>
            <person name="Makarenko M."/>
            <person name="Klepikova A."/>
            <person name="Omelchenko D."/>
            <person name="Novikova G."/>
            <person name="Obukhova E."/>
            <person name="Bogdanov V."/>
            <person name="Penin A."/>
            <person name="Logacheva M."/>
        </authorList>
    </citation>
    <scope>NUCLEOTIDE SEQUENCE</scope>
    <source>
        <strain evidence="2">Hsosn_3</strain>
        <tissue evidence="2">Leaf</tissue>
    </source>
</reference>
<proteinExistence type="predicted"/>
<feature type="compositionally biased region" description="Basic and acidic residues" evidence="1">
    <location>
        <begin position="191"/>
        <end position="203"/>
    </location>
</feature>
<dbReference type="AlphaFoldDB" id="A0AAD8N183"/>
<accession>A0AAD8N183</accession>
<dbReference type="PANTHER" id="PTHR22930:SF228">
    <property type="entry name" value="PROTEIN ALP1-LIKE"/>
    <property type="match status" value="1"/>
</dbReference>
<dbReference type="PANTHER" id="PTHR22930">
    <property type="match status" value="1"/>
</dbReference>
<sequence>MVEPQSTVSGTESGPGGDNSKSQLQKLLSGCIFEKNPCIMEMDCVGAIDGTHVQASVPIEIQGSFAVRKDGTTQNVLAAITFDLKFSYVLAGWEGSAHDCRVLNDALSRCDGLKIAEVYAREEKIAKRENHKFLTTITSSSFCRFLVVCPGEGGEAVGIRCAGSGSRTSTKNSVKPVNKAMKGCTSGLPPHDPEHQEELHRCPSDPNDPVNPNDDAPNDDAETTFSAKEPEEISSQEAVEKCGNQTSCGLSLMPWMAETEIRWSKFSEKWNEPNSRDRNKTSGIPKWDAWRPTKECTNVVHGIVNGVADMKMKEIVQGSRQAVQLSPII</sequence>
<gene>
    <name evidence="2" type="ORF">POM88_019291</name>
</gene>
<feature type="region of interest" description="Disordered" evidence="1">
    <location>
        <begin position="1"/>
        <end position="20"/>
    </location>
</feature>
<organism evidence="2 3">
    <name type="scientific">Heracleum sosnowskyi</name>
    <dbReference type="NCBI Taxonomy" id="360622"/>
    <lineage>
        <taxon>Eukaryota</taxon>
        <taxon>Viridiplantae</taxon>
        <taxon>Streptophyta</taxon>
        <taxon>Embryophyta</taxon>
        <taxon>Tracheophyta</taxon>
        <taxon>Spermatophyta</taxon>
        <taxon>Magnoliopsida</taxon>
        <taxon>eudicotyledons</taxon>
        <taxon>Gunneridae</taxon>
        <taxon>Pentapetalae</taxon>
        <taxon>asterids</taxon>
        <taxon>campanulids</taxon>
        <taxon>Apiales</taxon>
        <taxon>Apiaceae</taxon>
        <taxon>Apioideae</taxon>
        <taxon>apioid superclade</taxon>
        <taxon>Tordylieae</taxon>
        <taxon>Tordyliinae</taxon>
        <taxon>Heracleum</taxon>
    </lineage>
</organism>